<name>A0A0L0HFT9_SPIPD</name>
<reference evidence="8 9" key="1">
    <citation type="submission" date="2009-08" db="EMBL/GenBank/DDBJ databases">
        <title>The Genome Sequence of Spizellomyces punctatus strain DAOM BR117.</title>
        <authorList>
            <consortium name="The Broad Institute Genome Sequencing Platform"/>
            <person name="Russ C."/>
            <person name="Cuomo C."/>
            <person name="Shea T."/>
            <person name="Young S.K."/>
            <person name="Zeng Q."/>
            <person name="Koehrsen M."/>
            <person name="Haas B."/>
            <person name="Borodovsky M."/>
            <person name="Guigo R."/>
            <person name="Alvarado L."/>
            <person name="Berlin A."/>
            <person name="Bochicchio J."/>
            <person name="Borenstein D."/>
            <person name="Chapman S."/>
            <person name="Chen Z."/>
            <person name="Engels R."/>
            <person name="Freedman E."/>
            <person name="Gellesch M."/>
            <person name="Goldberg J."/>
            <person name="Griggs A."/>
            <person name="Gujja S."/>
            <person name="Heiman D."/>
            <person name="Hepburn T."/>
            <person name="Howarth C."/>
            <person name="Jen D."/>
            <person name="Larson L."/>
            <person name="Lewis B."/>
            <person name="Mehta T."/>
            <person name="Park D."/>
            <person name="Pearson M."/>
            <person name="Roberts A."/>
            <person name="Saif S."/>
            <person name="Shenoy N."/>
            <person name="Sisk P."/>
            <person name="Stolte C."/>
            <person name="Sykes S."/>
            <person name="Thomson T."/>
            <person name="Walk T."/>
            <person name="White J."/>
            <person name="Yandava C."/>
            <person name="Burger G."/>
            <person name="Gray M.W."/>
            <person name="Holland P.W.H."/>
            <person name="King N."/>
            <person name="Lang F.B.F."/>
            <person name="Roger A.J."/>
            <person name="Ruiz-Trillo I."/>
            <person name="Lander E."/>
            <person name="Nusbaum C."/>
        </authorList>
    </citation>
    <scope>NUCLEOTIDE SEQUENCE [LARGE SCALE GENOMIC DNA]</scope>
    <source>
        <strain evidence="8 9">DAOM BR117</strain>
    </source>
</reference>
<dbReference type="Gene3D" id="3.40.50.150">
    <property type="entry name" value="Vaccinia Virus protein VP39"/>
    <property type="match status" value="1"/>
</dbReference>
<dbReference type="PANTHER" id="PTHR11579">
    <property type="entry name" value="PROTEIN-L-ISOASPARTATE O-METHYLTRANSFERASE"/>
    <property type="match status" value="1"/>
</dbReference>
<dbReference type="CDD" id="cd02440">
    <property type="entry name" value="AdoMet_MTases"/>
    <property type="match status" value="1"/>
</dbReference>
<protein>
    <recommendedName>
        <fullName evidence="3">protein-L-isoaspartate(D-aspartate) O-methyltransferase</fullName>
        <ecNumber evidence="3">2.1.1.77</ecNumber>
    </recommendedName>
</protein>
<evidence type="ECO:0000313" key="8">
    <source>
        <dbReference type="EMBL" id="KNC99891.1"/>
    </source>
</evidence>
<dbReference type="NCBIfam" id="TIGR00080">
    <property type="entry name" value="pimt"/>
    <property type="match status" value="1"/>
</dbReference>
<keyword evidence="7" id="KW-0949">S-adenosyl-L-methionine</keyword>
<keyword evidence="6 8" id="KW-0808">Transferase</keyword>
<dbReference type="SUPFAM" id="SSF53335">
    <property type="entry name" value="S-adenosyl-L-methionine-dependent methyltransferases"/>
    <property type="match status" value="1"/>
</dbReference>
<dbReference type="RefSeq" id="XP_016607931.1">
    <property type="nucleotide sequence ID" value="XM_016753487.1"/>
</dbReference>
<keyword evidence="4" id="KW-0963">Cytoplasm</keyword>
<dbReference type="FunFam" id="3.40.50.150:FF:000027">
    <property type="entry name" value="Protein-L-isoaspartate O-methyltransferase"/>
    <property type="match status" value="1"/>
</dbReference>
<dbReference type="RefSeq" id="XP_016607932.1">
    <property type="nucleotide sequence ID" value="XM_016753488.1"/>
</dbReference>
<evidence type="ECO:0000256" key="2">
    <source>
        <dbReference type="ARBA" id="ARBA00005369"/>
    </source>
</evidence>
<dbReference type="EC" id="2.1.1.77" evidence="3"/>
<dbReference type="OMA" id="HMHASAC"/>
<dbReference type="InterPro" id="IPR029063">
    <property type="entry name" value="SAM-dependent_MTases_sf"/>
</dbReference>
<dbReference type="FunCoup" id="A0A0L0HFT9">
    <property type="interactions" value="342"/>
</dbReference>
<evidence type="ECO:0000256" key="5">
    <source>
        <dbReference type="ARBA" id="ARBA00022603"/>
    </source>
</evidence>
<dbReference type="OrthoDB" id="73890at2759"/>
<dbReference type="STRING" id="645134.A0A0L0HFT9"/>
<dbReference type="EMBL" id="KQ257457">
    <property type="protein sequence ID" value="KNC99891.1"/>
    <property type="molecule type" value="Genomic_DNA"/>
</dbReference>
<dbReference type="EMBL" id="KQ257457">
    <property type="protein sequence ID" value="KNC99892.1"/>
    <property type="molecule type" value="Genomic_DNA"/>
</dbReference>
<keyword evidence="9" id="KW-1185">Reference proteome</keyword>
<evidence type="ECO:0000256" key="1">
    <source>
        <dbReference type="ARBA" id="ARBA00004496"/>
    </source>
</evidence>
<sequence>MMAVDRGHYAAINPYQDSPQVIGHGATISAPHMHAYALEALEPFLKPGSRALDVGSGSGYLVACMAHMVGPTGKVVGIEHIPELSALGKKNIERDQPDYLKGGQVELVVGDGREGHAAQGPYDAIHVGAAAYPVPDKLIAQLKAPGRMVIPVGPSFGEQALYQYDKDSEGNVKKKELMGVMYVPLTSKENQLGPG</sequence>
<evidence type="ECO:0000256" key="6">
    <source>
        <dbReference type="ARBA" id="ARBA00022679"/>
    </source>
</evidence>
<dbReference type="AlphaFoldDB" id="A0A0L0HFT9"/>
<dbReference type="VEuPathDB" id="FungiDB:SPPG_05264"/>
<gene>
    <name evidence="8" type="ORF">SPPG_05264</name>
</gene>
<dbReference type="InterPro" id="IPR000682">
    <property type="entry name" value="PCMT"/>
</dbReference>
<dbReference type="GO" id="GO:0032259">
    <property type="term" value="P:methylation"/>
    <property type="evidence" value="ECO:0007669"/>
    <property type="project" value="UniProtKB-KW"/>
</dbReference>
<evidence type="ECO:0000256" key="4">
    <source>
        <dbReference type="ARBA" id="ARBA00022490"/>
    </source>
</evidence>
<accession>A0A0L0HFT9</accession>
<dbReference type="Proteomes" id="UP000053201">
    <property type="component" value="Unassembled WGS sequence"/>
</dbReference>
<proteinExistence type="inferred from homology"/>
<dbReference type="GO" id="GO:0004719">
    <property type="term" value="F:protein-L-isoaspartate (D-aspartate) O-methyltransferase activity"/>
    <property type="evidence" value="ECO:0007669"/>
    <property type="project" value="UniProtKB-EC"/>
</dbReference>
<evidence type="ECO:0000313" key="9">
    <source>
        <dbReference type="Proteomes" id="UP000053201"/>
    </source>
</evidence>
<organism evidence="8 9">
    <name type="scientific">Spizellomyces punctatus (strain DAOM BR117)</name>
    <dbReference type="NCBI Taxonomy" id="645134"/>
    <lineage>
        <taxon>Eukaryota</taxon>
        <taxon>Fungi</taxon>
        <taxon>Fungi incertae sedis</taxon>
        <taxon>Chytridiomycota</taxon>
        <taxon>Chytridiomycota incertae sedis</taxon>
        <taxon>Chytridiomycetes</taxon>
        <taxon>Spizellomycetales</taxon>
        <taxon>Spizellomycetaceae</taxon>
        <taxon>Spizellomyces</taxon>
    </lineage>
</organism>
<dbReference type="Pfam" id="PF01135">
    <property type="entry name" value="PCMT"/>
    <property type="match status" value="1"/>
</dbReference>
<dbReference type="PANTHER" id="PTHR11579:SF0">
    <property type="entry name" value="PROTEIN-L-ISOASPARTATE(D-ASPARTATE) O-METHYLTRANSFERASE"/>
    <property type="match status" value="1"/>
</dbReference>
<dbReference type="GO" id="GO:0005737">
    <property type="term" value="C:cytoplasm"/>
    <property type="evidence" value="ECO:0007669"/>
    <property type="project" value="UniProtKB-SubCell"/>
</dbReference>
<dbReference type="GeneID" id="27688654"/>
<evidence type="ECO:0000256" key="3">
    <source>
        <dbReference type="ARBA" id="ARBA00011890"/>
    </source>
</evidence>
<comment type="similarity">
    <text evidence="2">Belongs to the methyltransferase superfamily. L-isoaspartyl/D-aspartyl protein methyltransferase family.</text>
</comment>
<dbReference type="eggNOG" id="KOG1661">
    <property type="taxonomic scope" value="Eukaryota"/>
</dbReference>
<comment type="subcellular location">
    <subcellularLocation>
        <location evidence="1">Cytoplasm</location>
    </subcellularLocation>
</comment>
<evidence type="ECO:0000256" key="7">
    <source>
        <dbReference type="ARBA" id="ARBA00022691"/>
    </source>
</evidence>
<keyword evidence="5 8" id="KW-0489">Methyltransferase</keyword>